<protein>
    <submittedName>
        <fullName evidence="2">Uncharacterized protein</fullName>
    </submittedName>
</protein>
<dbReference type="AlphaFoldDB" id="A0A2N0R6G3"/>
<accession>A0A2N0R6G3</accession>
<proteinExistence type="predicted"/>
<feature type="compositionally biased region" description="Basic and acidic residues" evidence="1">
    <location>
        <begin position="1"/>
        <end position="11"/>
    </location>
</feature>
<comment type="caution">
    <text evidence="2">The sequence shown here is derived from an EMBL/GenBank/DDBJ whole genome shotgun (WGS) entry which is preliminary data.</text>
</comment>
<dbReference type="EMBL" id="LLXH01001444">
    <property type="protein sequence ID" value="PKC58898.1"/>
    <property type="molecule type" value="Genomic_DNA"/>
</dbReference>
<gene>
    <name evidence="2" type="ORF">RhiirA1_470280</name>
</gene>
<evidence type="ECO:0000313" key="2">
    <source>
        <dbReference type="EMBL" id="PKC58898.1"/>
    </source>
</evidence>
<feature type="region of interest" description="Disordered" evidence="1">
    <location>
        <begin position="1"/>
        <end position="21"/>
    </location>
</feature>
<organism evidence="2 3">
    <name type="scientific">Rhizophagus irregularis</name>
    <dbReference type="NCBI Taxonomy" id="588596"/>
    <lineage>
        <taxon>Eukaryota</taxon>
        <taxon>Fungi</taxon>
        <taxon>Fungi incertae sedis</taxon>
        <taxon>Mucoromycota</taxon>
        <taxon>Glomeromycotina</taxon>
        <taxon>Glomeromycetes</taxon>
        <taxon>Glomerales</taxon>
        <taxon>Glomeraceae</taxon>
        <taxon>Rhizophagus</taxon>
    </lineage>
</organism>
<evidence type="ECO:0000313" key="3">
    <source>
        <dbReference type="Proteomes" id="UP000232688"/>
    </source>
</evidence>
<name>A0A2N0R6G3_9GLOM</name>
<dbReference type="VEuPathDB" id="FungiDB:RhiirA1_470280"/>
<sequence>MSDDDLFRQDEKEEEIDENEREIVNINSDSADELNEFFFGKSRGGAKIQVVLKNGRIRYI</sequence>
<evidence type="ECO:0000256" key="1">
    <source>
        <dbReference type="SAM" id="MobiDB-lite"/>
    </source>
</evidence>
<dbReference type="Proteomes" id="UP000232688">
    <property type="component" value="Unassembled WGS sequence"/>
</dbReference>
<reference evidence="2 3" key="1">
    <citation type="submission" date="2017-10" db="EMBL/GenBank/DDBJ databases">
        <title>Extensive intraspecific genome diversity in a model arbuscular mycorrhizal fungus.</title>
        <authorList>
            <person name="Chen E.C.H."/>
            <person name="Morin E."/>
            <person name="Baudet D."/>
            <person name="Noel J."/>
            <person name="Ndikumana S."/>
            <person name="Charron P."/>
            <person name="St-Onge C."/>
            <person name="Giorgi J."/>
            <person name="Grigoriev I.V."/>
            <person name="Roux C."/>
            <person name="Martin F.M."/>
            <person name="Corradi N."/>
        </authorList>
    </citation>
    <scope>NUCLEOTIDE SEQUENCE [LARGE SCALE GENOMIC DNA]</scope>
    <source>
        <strain evidence="2 3">A1</strain>
    </source>
</reference>
<reference evidence="2 3" key="2">
    <citation type="submission" date="2017-10" db="EMBL/GenBank/DDBJ databases">
        <title>Genome analyses suggest a sexual origin of heterokaryosis in a supposedly ancient asexual fungus.</title>
        <authorList>
            <person name="Corradi N."/>
            <person name="Sedzielewska K."/>
            <person name="Noel J."/>
            <person name="Charron P."/>
            <person name="Farinelli L."/>
            <person name="Marton T."/>
            <person name="Kruger M."/>
            <person name="Pelin A."/>
            <person name="Brachmann A."/>
            <person name="Corradi N."/>
        </authorList>
    </citation>
    <scope>NUCLEOTIDE SEQUENCE [LARGE SCALE GENOMIC DNA]</scope>
    <source>
        <strain evidence="2 3">A1</strain>
    </source>
</reference>